<dbReference type="InterPro" id="IPR006764">
    <property type="entry name" value="SAM_dep_MeTrfase_SAV2177_type"/>
</dbReference>
<comment type="caution">
    <text evidence="1">The sequence shown here is derived from an EMBL/GenBank/DDBJ whole genome shotgun (WGS) entry which is preliminary data.</text>
</comment>
<proteinExistence type="predicted"/>
<dbReference type="AlphaFoldDB" id="A0A841E7L7"/>
<dbReference type="Gene3D" id="3.40.50.150">
    <property type="entry name" value="Vaccinia Virus protein VP39"/>
    <property type="match status" value="1"/>
</dbReference>
<name>A0A841E7L7_9ACTN</name>
<evidence type="ECO:0008006" key="3">
    <source>
        <dbReference type="Google" id="ProtNLM"/>
    </source>
</evidence>
<organism evidence="1 2">
    <name type="scientific">Streptomonospora salina</name>
    <dbReference type="NCBI Taxonomy" id="104205"/>
    <lineage>
        <taxon>Bacteria</taxon>
        <taxon>Bacillati</taxon>
        <taxon>Actinomycetota</taxon>
        <taxon>Actinomycetes</taxon>
        <taxon>Streptosporangiales</taxon>
        <taxon>Nocardiopsidaceae</taxon>
        <taxon>Streptomonospora</taxon>
    </lineage>
</organism>
<gene>
    <name evidence="1" type="ORF">HNR25_000301</name>
</gene>
<reference evidence="1 2" key="1">
    <citation type="submission" date="2020-08" db="EMBL/GenBank/DDBJ databases">
        <title>Sequencing the genomes of 1000 actinobacteria strains.</title>
        <authorList>
            <person name="Klenk H.-P."/>
        </authorList>
    </citation>
    <scope>NUCLEOTIDE SEQUENCE [LARGE SCALE GENOMIC DNA]</scope>
    <source>
        <strain evidence="1 2">DSM 44593</strain>
    </source>
</reference>
<dbReference type="SUPFAM" id="SSF53335">
    <property type="entry name" value="S-adenosyl-L-methionine-dependent methyltransferases"/>
    <property type="match status" value="1"/>
</dbReference>
<protein>
    <recommendedName>
        <fullName evidence="3">SAM-dependent methyltransferase</fullName>
    </recommendedName>
</protein>
<dbReference type="RefSeq" id="WP_184632776.1">
    <property type="nucleotide sequence ID" value="NZ_BAABKT010000006.1"/>
</dbReference>
<dbReference type="PIRSF" id="PIRSF017393">
    <property type="entry name" value="MTase_SAV2177"/>
    <property type="match status" value="1"/>
</dbReference>
<dbReference type="InterPro" id="IPR029063">
    <property type="entry name" value="SAM-dependent_MTases_sf"/>
</dbReference>
<keyword evidence="2" id="KW-1185">Reference proteome</keyword>
<dbReference type="Pfam" id="PF04672">
    <property type="entry name" value="Methyltransf_19"/>
    <property type="match status" value="1"/>
</dbReference>
<sequence length="278" mass="30660">MSESTGLDVPPGVDPTTASSARIYDYMLGGKNNYAVDRRTGEQILQAVPETRMLAHANRAFMGRAVDAIGELGVDQFLDIGAGLPAQSPVHEVARRRHPDARVVYVDHDPVVRVHAEALLAERPDITGVVEADMREPETIFAHPELTGRLDLGRPVGLLLVSMLHFLTDAQQPYSLMRRYLDHLPAGSCVAISHIEHDTHPERARYLQRVYASTSSPGQSRSLSEIRRLFSGTTLLEPGLVHLGDWRPRSDEPYYSSEQVWMVGALGHLEGTDTAARA</sequence>
<evidence type="ECO:0000313" key="2">
    <source>
        <dbReference type="Proteomes" id="UP000578077"/>
    </source>
</evidence>
<dbReference type="EMBL" id="JACHLY010000001">
    <property type="protein sequence ID" value="MBB5996550.1"/>
    <property type="molecule type" value="Genomic_DNA"/>
</dbReference>
<dbReference type="Proteomes" id="UP000578077">
    <property type="component" value="Unassembled WGS sequence"/>
</dbReference>
<accession>A0A841E7L7</accession>
<evidence type="ECO:0000313" key="1">
    <source>
        <dbReference type="EMBL" id="MBB5996550.1"/>
    </source>
</evidence>